<organism evidence="2 3">
    <name type="scientific">Amycolatopsis samaneae</name>
    <dbReference type="NCBI Taxonomy" id="664691"/>
    <lineage>
        <taxon>Bacteria</taxon>
        <taxon>Bacillati</taxon>
        <taxon>Actinomycetota</taxon>
        <taxon>Actinomycetes</taxon>
        <taxon>Pseudonocardiales</taxon>
        <taxon>Pseudonocardiaceae</taxon>
        <taxon>Amycolatopsis</taxon>
    </lineage>
</organism>
<evidence type="ECO:0000259" key="1">
    <source>
        <dbReference type="PROSITE" id="PS50921"/>
    </source>
</evidence>
<feature type="domain" description="ANTAR" evidence="1">
    <location>
        <begin position="25"/>
        <end position="86"/>
    </location>
</feature>
<dbReference type="InterPro" id="IPR011006">
    <property type="entry name" value="CheY-like_superfamily"/>
</dbReference>
<dbReference type="Gene3D" id="1.10.10.10">
    <property type="entry name" value="Winged helix-like DNA-binding domain superfamily/Winged helix DNA-binding domain"/>
    <property type="match status" value="1"/>
</dbReference>
<dbReference type="PROSITE" id="PS50921">
    <property type="entry name" value="ANTAR"/>
    <property type="match status" value="1"/>
</dbReference>
<dbReference type="SMART" id="SM01012">
    <property type="entry name" value="ANTAR"/>
    <property type="match status" value="1"/>
</dbReference>
<dbReference type="InterPro" id="IPR036388">
    <property type="entry name" value="WH-like_DNA-bd_sf"/>
</dbReference>
<keyword evidence="3" id="KW-1185">Reference proteome</keyword>
<evidence type="ECO:0000313" key="3">
    <source>
        <dbReference type="Proteomes" id="UP001597419"/>
    </source>
</evidence>
<dbReference type="RefSeq" id="WP_345403204.1">
    <property type="nucleotide sequence ID" value="NZ_BAABHG010000014.1"/>
</dbReference>
<evidence type="ECO:0000313" key="2">
    <source>
        <dbReference type="EMBL" id="MFD2459761.1"/>
    </source>
</evidence>
<comment type="caution">
    <text evidence="2">The sequence shown here is derived from an EMBL/GenBank/DDBJ whole genome shotgun (WGS) entry which is preliminary data.</text>
</comment>
<dbReference type="SUPFAM" id="SSF52172">
    <property type="entry name" value="CheY-like"/>
    <property type="match status" value="1"/>
</dbReference>
<proteinExistence type="predicted"/>
<gene>
    <name evidence="2" type="ORF">ACFSYJ_14190</name>
</gene>
<dbReference type="InterPro" id="IPR005561">
    <property type="entry name" value="ANTAR"/>
</dbReference>
<name>A0ABW5GEY9_9PSEU</name>
<dbReference type="Proteomes" id="UP001597419">
    <property type="component" value="Unassembled WGS sequence"/>
</dbReference>
<sequence length="98" mass="11350">MDTTKSRPPALDTSGSELETLRHHLRHYRTRAEQLQYALDHRLPIEQAKGILAERYRIDVDEAFAMLRTFCRDHNLKIHDAARALIDQTSVAPRRVAC</sequence>
<dbReference type="Pfam" id="PF03861">
    <property type="entry name" value="ANTAR"/>
    <property type="match status" value="1"/>
</dbReference>
<accession>A0ABW5GEY9</accession>
<protein>
    <submittedName>
        <fullName evidence="2">ANTAR domain-containing protein</fullName>
    </submittedName>
</protein>
<reference evidence="3" key="1">
    <citation type="journal article" date="2019" name="Int. J. Syst. Evol. Microbiol.">
        <title>The Global Catalogue of Microorganisms (GCM) 10K type strain sequencing project: providing services to taxonomists for standard genome sequencing and annotation.</title>
        <authorList>
            <consortium name="The Broad Institute Genomics Platform"/>
            <consortium name="The Broad Institute Genome Sequencing Center for Infectious Disease"/>
            <person name="Wu L."/>
            <person name="Ma J."/>
        </authorList>
    </citation>
    <scope>NUCLEOTIDE SEQUENCE [LARGE SCALE GENOMIC DNA]</scope>
    <source>
        <strain evidence="3">CGMCC 4.7643</strain>
    </source>
</reference>
<dbReference type="EMBL" id="JBHUKU010000007">
    <property type="protein sequence ID" value="MFD2459761.1"/>
    <property type="molecule type" value="Genomic_DNA"/>
</dbReference>